<evidence type="ECO:0000256" key="5">
    <source>
        <dbReference type="SAM" id="MobiDB-lite"/>
    </source>
</evidence>
<keyword evidence="4" id="KW-0539">Nucleus</keyword>
<name>A0A8E0RZN0_9TREM</name>
<dbReference type="PANTHER" id="PTHR13243">
    <property type="entry name" value="HSPC111 PROTEIN-RELATED"/>
    <property type="match status" value="1"/>
</dbReference>
<reference evidence="6" key="1">
    <citation type="submission" date="2019-05" db="EMBL/GenBank/DDBJ databases">
        <title>Annotation for the trematode Fasciolopsis buski.</title>
        <authorList>
            <person name="Choi Y.-J."/>
        </authorList>
    </citation>
    <scope>NUCLEOTIDE SEQUENCE</scope>
    <source>
        <strain evidence="6">HT</strain>
        <tissue evidence="6">Whole worm</tissue>
    </source>
</reference>
<dbReference type="EMBL" id="LUCM01005505">
    <property type="protein sequence ID" value="KAA0192719.1"/>
    <property type="molecule type" value="Genomic_DNA"/>
</dbReference>
<sequence length="161" mass="18669">MGKKKSFSYSRNLKKRRQKEKGRLKIRNPIIGSYWRRGQSMKSNFTRMGIAYDPNEVLKISSRAVGFVFVALSLEEASKHSKKKPTYFSDDDGLFCIYNLEVHGNNFVEMAKDQRNVYQHTPKQLEKLINKFKNTAGYAQYLERKQSGTFDITAIFDIPVA</sequence>
<dbReference type="Pfam" id="PF09420">
    <property type="entry name" value="Nop16"/>
    <property type="match status" value="1"/>
</dbReference>
<feature type="region of interest" description="Disordered" evidence="5">
    <location>
        <begin position="1"/>
        <end position="22"/>
    </location>
</feature>
<keyword evidence="7" id="KW-1185">Reference proteome</keyword>
<organism evidence="6 7">
    <name type="scientific">Fasciolopsis buskii</name>
    <dbReference type="NCBI Taxonomy" id="27845"/>
    <lineage>
        <taxon>Eukaryota</taxon>
        <taxon>Metazoa</taxon>
        <taxon>Spiralia</taxon>
        <taxon>Lophotrochozoa</taxon>
        <taxon>Platyhelminthes</taxon>
        <taxon>Trematoda</taxon>
        <taxon>Digenea</taxon>
        <taxon>Plagiorchiida</taxon>
        <taxon>Echinostomata</taxon>
        <taxon>Echinostomatoidea</taxon>
        <taxon>Fasciolidae</taxon>
        <taxon>Fasciolopsis</taxon>
    </lineage>
</organism>
<evidence type="ECO:0000256" key="4">
    <source>
        <dbReference type="ARBA" id="ARBA00023242"/>
    </source>
</evidence>
<dbReference type="Proteomes" id="UP000728185">
    <property type="component" value="Unassembled WGS sequence"/>
</dbReference>
<dbReference type="PANTHER" id="PTHR13243:SF1">
    <property type="entry name" value="NUCLEOLAR PROTEIN 16"/>
    <property type="match status" value="1"/>
</dbReference>
<dbReference type="AlphaFoldDB" id="A0A8E0RZN0"/>
<comment type="subcellular location">
    <subcellularLocation>
        <location evidence="1">Nucleus</location>
        <location evidence="1">Nucleolus</location>
    </subcellularLocation>
</comment>
<gene>
    <name evidence="6" type="ORF">FBUS_10569</name>
</gene>
<evidence type="ECO:0000256" key="1">
    <source>
        <dbReference type="ARBA" id="ARBA00004604"/>
    </source>
</evidence>
<comment type="caution">
    <text evidence="6">The sequence shown here is derived from an EMBL/GenBank/DDBJ whole genome shotgun (WGS) entry which is preliminary data.</text>
</comment>
<protein>
    <recommendedName>
        <fullName evidence="3">Nucleolar protein 16</fullName>
    </recommendedName>
</protein>
<evidence type="ECO:0000313" key="6">
    <source>
        <dbReference type="EMBL" id="KAA0192719.1"/>
    </source>
</evidence>
<proteinExistence type="inferred from homology"/>
<dbReference type="GO" id="GO:0005730">
    <property type="term" value="C:nucleolus"/>
    <property type="evidence" value="ECO:0007669"/>
    <property type="project" value="UniProtKB-SubCell"/>
</dbReference>
<evidence type="ECO:0000256" key="3">
    <source>
        <dbReference type="ARBA" id="ARBA00015522"/>
    </source>
</evidence>
<accession>A0A8E0RZN0</accession>
<comment type="similarity">
    <text evidence="2">Belongs to the NOP16 family.</text>
</comment>
<dbReference type="OrthoDB" id="285729at2759"/>
<dbReference type="GO" id="GO:0042273">
    <property type="term" value="P:ribosomal large subunit biogenesis"/>
    <property type="evidence" value="ECO:0007669"/>
    <property type="project" value="TreeGrafter"/>
</dbReference>
<evidence type="ECO:0000313" key="7">
    <source>
        <dbReference type="Proteomes" id="UP000728185"/>
    </source>
</evidence>
<evidence type="ECO:0000256" key="2">
    <source>
        <dbReference type="ARBA" id="ARBA00008479"/>
    </source>
</evidence>
<dbReference type="InterPro" id="IPR019002">
    <property type="entry name" value="Ribosome_biogenesis_Nop16"/>
</dbReference>